<dbReference type="InterPro" id="IPR025736">
    <property type="entry name" value="PucR_C-HTH_dom"/>
</dbReference>
<proteinExistence type="inferred from homology"/>
<name>A0ABT7MDQ0_9PSEU</name>
<protein>
    <submittedName>
        <fullName evidence="4">Helix-turn-helix domain-containing protein</fullName>
    </submittedName>
</protein>
<evidence type="ECO:0000313" key="5">
    <source>
        <dbReference type="Proteomes" id="UP001231924"/>
    </source>
</evidence>
<dbReference type="RefSeq" id="WP_286055336.1">
    <property type="nucleotide sequence ID" value="NZ_JASVWF010000005.1"/>
</dbReference>
<evidence type="ECO:0000256" key="1">
    <source>
        <dbReference type="ARBA" id="ARBA00006754"/>
    </source>
</evidence>
<dbReference type="EMBL" id="JASVWF010000005">
    <property type="protein sequence ID" value="MDL5158797.1"/>
    <property type="molecule type" value="Genomic_DNA"/>
</dbReference>
<dbReference type="PANTHER" id="PTHR33744:SF7">
    <property type="entry name" value="PUCR FAMILY TRANSCRIPTIONAL REGULATOR"/>
    <property type="match status" value="1"/>
</dbReference>
<comment type="caution">
    <text evidence="4">The sequence shown here is derived from an EMBL/GenBank/DDBJ whole genome shotgun (WGS) entry which is preliminary data.</text>
</comment>
<dbReference type="Gene3D" id="1.10.10.2840">
    <property type="entry name" value="PucR C-terminal helix-turn-helix domain"/>
    <property type="match status" value="1"/>
</dbReference>
<evidence type="ECO:0000259" key="3">
    <source>
        <dbReference type="Pfam" id="PF17853"/>
    </source>
</evidence>
<dbReference type="InterPro" id="IPR041522">
    <property type="entry name" value="CdaR_GGDEF"/>
</dbReference>
<keyword evidence="5" id="KW-1185">Reference proteome</keyword>
<dbReference type="Proteomes" id="UP001231924">
    <property type="component" value="Unassembled WGS sequence"/>
</dbReference>
<organism evidence="4 5">
    <name type="scientific">Actinomycetospora termitidis</name>
    <dbReference type="NCBI Taxonomy" id="3053470"/>
    <lineage>
        <taxon>Bacteria</taxon>
        <taxon>Bacillati</taxon>
        <taxon>Actinomycetota</taxon>
        <taxon>Actinomycetes</taxon>
        <taxon>Pseudonocardiales</taxon>
        <taxon>Pseudonocardiaceae</taxon>
        <taxon>Actinomycetospora</taxon>
    </lineage>
</organism>
<gene>
    <name evidence="4" type="ORF">QRT03_22705</name>
</gene>
<dbReference type="Pfam" id="PF13556">
    <property type="entry name" value="HTH_30"/>
    <property type="match status" value="1"/>
</dbReference>
<dbReference type="InterPro" id="IPR042070">
    <property type="entry name" value="PucR_C-HTH_sf"/>
</dbReference>
<evidence type="ECO:0000259" key="2">
    <source>
        <dbReference type="Pfam" id="PF13556"/>
    </source>
</evidence>
<dbReference type="PANTHER" id="PTHR33744">
    <property type="entry name" value="CARBOHYDRATE DIACID REGULATOR"/>
    <property type="match status" value="1"/>
</dbReference>
<comment type="similarity">
    <text evidence="1">Belongs to the CdaR family.</text>
</comment>
<reference evidence="4 5" key="1">
    <citation type="submission" date="2023-06" db="EMBL/GenBank/DDBJ databases">
        <title>Actinomycetospora Odt1-22.</title>
        <authorList>
            <person name="Supong K."/>
        </authorList>
    </citation>
    <scope>NUCLEOTIDE SEQUENCE [LARGE SCALE GENOMIC DNA]</scope>
    <source>
        <strain evidence="4 5">Odt1-22</strain>
    </source>
</reference>
<dbReference type="InterPro" id="IPR051448">
    <property type="entry name" value="CdaR-like_regulators"/>
</dbReference>
<evidence type="ECO:0000313" key="4">
    <source>
        <dbReference type="EMBL" id="MDL5158797.1"/>
    </source>
</evidence>
<accession>A0ABT7MDQ0</accession>
<feature type="domain" description="PucR C-terminal helix-turn-helix" evidence="2">
    <location>
        <begin position="337"/>
        <end position="394"/>
    </location>
</feature>
<sequence length="411" mass="42589">MTRARTPVSEDTFRRLELATGGVAGAGVAEMSSRLPWFGRLTADQRAGVLLVTQLGAGNFVTWLRDPDATPGLTAEAFRSAPPDLARQMSLRQTVELVRIATEVFEERIPALGGNRAERATLVAAVLRFGREVAFAAATVYASAAEARGAWDARLEALVVDAVVRGDSDSADSAAAVLSRAAALGWDPAARARVLVGGPPVDGSDPARPSGPDPLHGVRRAAARAGTAVLLGAHGSRLLMIMSSADGDDEAAVATLSESFGPGPVVAGPVVAGLVEAHVSATRALAGHRAVAARPGAPRPVAADDLLPERVLAGDRTAVTTLVDDVARPLREAGGSLTETVESYLDHAGVLEACARSLFVHPNTVRYRLRRVADLTGSHPGDARGATLLRMAIALDRLRASGATHDAEPTP</sequence>
<feature type="domain" description="CdaR GGDEF-like" evidence="3">
    <location>
        <begin position="172"/>
        <end position="287"/>
    </location>
</feature>
<dbReference type="Pfam" id="PF17853">
    <property type="entry name" value="GGDEF_2"/>
    <property type="match status" value="1"/>
</dbReference>